<proteinExistence type="predicted"/>
<name>A0A5B7E6Y5_PORTR</name>
<dbReference type="EMBL" id="VSRR010002014">
    <property type="protein sequence ID" value="MPC29095.1"/>
    <property type="molecule type" value="Genomic_DNA"/>
</dbReference>
<comment type="caution">
    <text evidence="1">The sequence shown here is derived from an EMBL/GenBank/DDBJ whole genome shotgun (WGS) entry which is preliminary data.</text>
</comment>
<evidence type="ECO:0000313" key="1">
    <source>
        <dbReference type="EMBL" id="MPC29095.1"/>
    </source>
</evidence>
<keyword evidence="2" id="KW-1185">Reference proteome</keyword>
<evidence type="ECO:0000313" key="2">
    <source>
        <dbReference type="Proteomes" id="UP000324222"/>
    </source>
</evidence>
<dbReference type="AlphaFoldDB" id="A0A5B7E6Y5"/>
<dbReference type="Proteomes" id="UP000324222">
    <property type="component" value="Unassembled WGS sequence"/>
</dbReference>
<sequence length="102" mass="11869">MAKHIIQCLCELGHSGVYVQQVEHRHSVEGFVHFFIQEVHEGEAENVFPQVLDPRTGRHNVAHCAIYHQVKFMNVRFYSFRIRLPLLKEVMSHAGFTTSLRP</sequence>
<organism evidence="1 2">
    <name type="scientific">Portunus trituberculatus</name>
    <name type="common">Swimming crab</name>
    <name type="synonym">Neptunus trituberculatus</name>
    <dbReference type="NCBI Taxonomy" id="210409"/>
    <lineage>
        <taxon>Eukaryota</taxon>
        <taxon>Metazoa</taxon>
        <taxon>Ecdysozoa</taxon>
        <taxon>Arthropoda</taxon>
        <taxon>Crustacea</taxon>
        <taxon>Multicrustacea</taxon>
        <taxon>Malacostraca</taxon>
        <taxon>Eumalacostraca</taxon>
        <taxon>Eucarida</taxon>
        <taxon>Decapoda</taxon>
        <taxon>Pleocyemata</taxon>
        <taxon>Brachyura</taxon>
        <taxon>Eubrachyura</taxon>
        <taxon>Portunoidea</taxon>
        <taxon>Portunidae</taxon>
        <taxon>Portuninae</taxon>
        <taxon>Portunus</taxon>
    </lineage>
</organism>
<gene>
    <name evidence="1" type="ORF">E2C01_022313</name>
</gene>
<protein>
    <submittedName>
        <fullName evidence="1">Uncharacterized protein</fullName>
    </submittedName>
</protein>
<accession>A0A5B7E6Y5</accession>
<reference evidence="1 2" key="1">
    <citation type="submission" date="2019-05" db="EMBL/GenBank/DDBJ databases">
        <title>Another draft genome of Portunus trituberculatus and its Hox gene families provides insights of decapod evolution.</title>
        <authorList>
            <person name="Jeong J.-H."/>
            <person name="Song I."/>
            <person name="Kim S."/>
            <person name="Choi T."/>
            <person name="Kim D."/>
            <person name="Ryu S."/>
            <person name="Kim W."/>
        </authorList>
    </citation>
    <scope>NUCLEOTIDE SEQUENCE [LARGE SCALE GENOMIC DNA]</scope>
    <source>
        <tissue evidence="1">Muscle</tissue>
    </source>
</reference>